<name>A0A385TV27_PAELA</name>
<dbReference type="SUPFAM" id="SSF52266">
    <property type="entry name" value="SGNH hydrolase"/>
    <property type="match status" value="1"/>
</dbReference>
<dbReference type="InterPro" id="IPR053140">
    <property type="entry name" value="GDSL_Rv0518-like"/>
</dbReference>
<dbReference type="PANTHER" id="PTHR43784">
    <property type="entry name" value="GDSL-LIKE LIPASE/ACYLHYDROLASE, PUTATIVE (AFU_ORTHOLOGUE AFUA_2G00820)-RELATED"/>
    <property type="match status" value="1"/>
</dbReference>
<organism evidence="2 3">
    <name type="scientific">Paenibacillus lautus</name>
    <name type="common">Bacillus lautus</name>
    <dbReference type="NCBI Taxonomy" id="1401"/>
    <lineage>
        <taxon>Bacteria</taxon>
        <taxon>Bacillati</taxon>
        <taxon>Bacillota</taxon>
        <taxon>Bacilli</taxon>
        <taxon>Bacillales</taxon>
        <taxon>Paenibacillaceae</taxon>
        <taxon>Paenibacillus</taxon>
    </lineage>
</organism>
<dbReference type="Gene3D" id="3.40.50.1110">
    <property type="entry name" value="SGNH hydrolase"/>
    <property type="match status" value="1"/>
</dbReference>
<dbReference type="InterPro" id="IPR036514">
    <property type="entry name" value="SGNH_hydro_sf"/>
</dbReference>
<accession>A0A385TV27</accession>
<proteinExistence type="predicted"/>
<evidence type="ECO:0000313" key="2">
    <source>
        <dbReference type="EMBL" id="AYB46694.1"/>
    </source>
</evidence>
<dbReference type="CDD" id="cd01830">
    <property type="entry name" value="XynE_like"/>
    <property type="match status" value="1"/>
</dbReference>
<dbReference type="KEGG" id="plw:D5F53_26780"/>
<evidence type="ECO:0000313" key="3">
    <source>
        <dbReference type="Proteomes" id="UP000266552"/>
    </source>
</evidence>
<dbReference type="AlphaFoldDB" id="A0A385TV27"/>
<sequence length="398" mass="43634">MKAIQPGIKKTAGTTVEAGDRWLGSWFASQTYYDARFAAIDTLDNQTIRMIVHPHTAGSTIRLKLSNLYGSEQVVFGSVNLALSNKEGYTIPGSDRHVTFERKSIIIIPAGREIYTDPVDLNVSGAVDVAISIYVPQSTKTSTWHFSPPQISYIADGDHASDNSAEFFKQKTHSSYWVSGMEVLSQGRNSRVIVALGDSITEGSTSTAGSNHRWPDLFYDRLVREKTDREISVLNSGIVGNQILKSGPEVGLPVAGENVLSRLDRDVFSHPGITDVIFFEGINDIGLGNATADQIIAGMKKAAAEAHTKGVRIYAGTLTPFGNAAYYSEEKERVRQEVNQWIRTQHVFDGMFDFDKALMNPKAPNELLPAYDFGDHLHLSDAGYKALADSIPLSLFEG</sequence>
<dbReference type="Proteomes" id="UP000266552">
    <property type="component" value="Chromosome"/>
</dbReference>
<reference evidence="2 3" key="1">
    <citation type="submission" date="2018-09" db="EMBL/GenBank/DDBJ databases">
        <title>Genome Sequence of Paenibacillus lautus Strain E7593-69, Azo Dye-Degrading Bacteria, Isolated from Commercial Tattoo Inks.</title>
        <authorList>
            <person name="Nho S.W."/>
            <person name="Kim S.-J."/>
            <person name="Kweon O."/>
            <person name="Cerniglia C.E."/>
        </authorList>
    </citation>
    <scope>NUCLEOTIDE SEQUENCE [LARGE SCALE GENOMIC DNA]</scope>
    <source>
        <strain evidence="2 3">E7593-69</strain>
    </source>
</reference>
<keyword evidence="3" id="KW-1185">Reference proteome</keyword>
<keyword evidence="2" id="KW-0378">Hydrolase</keyword>
<evidence type="ECO:0000259" key="1">
    <source>
        <dbReference type="Pfam" id="PF13472"/>
    </source>
</evidence>
<dbReference type="GO" id="GO:0016787">
    <property type="term" value="F:hydrolase activity"/>
    <property type="evidence" value="ECO:0007669"/>
    <property type="project" value="UniProtKB-KW"/>
</dbReference>
<gene>
    <name evidence="2" type="ORF">D5F53_26780</name>
</gene>
<dbReference type="RefSeq" id="WP_119850246.1">
    <property type="nucleotide sequence ID" value="NZ_CP032412.1"/>
</dbReference>
<dbReference type="EMBL" id="CP032412">
    <property type="protein sequence ID" value="AYB46694.1"/>
    <property type="molecule type" value="Genomic_DNA"/>
</dbReference>
<dbReference type="PANTHER" id="PTHR43784:SF2">
    <property type="entry name" value="GDSL-LIKE LIPASE_ACYLHYDROLASE, PUTATIVE (AFU_ORTHOLOGUE AFUA_2G00820)-RELATED"/>
    <property type="match status" value="1"/>
</dbReference>
<protein>
    <submittedName>
        <fullName evidence="2">SGNH/GDSL hydrolase family protein</fullName>
    </submittedName>
</protein>
<dbReference type="InterPro" id="IPR013830">
    <property type="entry name" value="SGNH_hydro"/>
</dbReference>
<feature type="domain" description="SGNH hydrolase-type esterase" evidence="1">
    <location>
        <begin position="195"/>
        <end position="386"/>
    </location>
</feature>
<dbReference type="Pfam" id="PF13472">
    <property type="entry name" value="Lipase_GDSL_2"/>
    <property type="match status" value="1"/>
</dbReference>